<comment type="caution">
    <text evidence="1">The sequence shown here is derived from an EMBL/GenBank/DDBJ whole genome shotgun (WGS) entry which is preliminary data.</text>
</comment>
<dbReference type="AlphaFoldDB" id="A0A6A4WI65"/>
<keyword evidence="2" id="KW-1185">Reference proteome</keyword>
<sequence length="77" mass="8485">MRSAGRPVRLHGTPLNKLSVDVKIADISVQICSSQRVHQGAKIQGDLFGFFHFLSVPIYSSIIHRLRASPSSCLLLI</sequence>
<accession>A0A6A4WI65</accession>
<evidence type="ECO:0000313" key="1">
    <source>
        <dbReference type="EMBL" id="KAF0307146.1"/>
    </source>
</evidence>
<organism evidence="1 2">
    <name type="scientific">Amphibalanus amphitrite</name>
    <name type="common">Striped barnacle</name>
    <name type="synonym">Balanus amphitrite</name>
    <dbReference type="NCBI Taxonomy" id="1232801"/>
    <lineage>
        <taxon>Eukaryota</taxon>
        <taxon>Metazoa</taxon>
        <taxon>Ecdysozoa</taxon>
        <taxon>Arthropoda</taxon>
        <taxon>Crustacea</taxon>
        <taxon>Multicrustacea</taxon>
        <taxon>Cirripedia</taxon>
        <taxon>Thoracica</taxon>
        <taxon>Thoracicalcarea</taxon>
        <taxon>Balanomorpha</taxon>
        <taxon>Balanoidea</taxon>
        <taxon>Balanidae</taxon>
        <taxon>Amphibalaninae</taxon>
        <taxon>Amphibalanus</taxon>
    </lineage>
</organism>
<gene>
    <name evidence="1" type="ORF">FJT64_021470</name>
</gene>
<evidence type="ECO:0000313" key="2">
    <source>
        <dbReference type="Proteomes" id="UP000440578"/>
    </source>
</evidence>
<proteinExistence type="predicted"/>
<protein>
    <submittedName>
        <fullName evidence="1">Uncharacterized protein</fullName>
    </submittedName>
</protein>
<dbReference type="Proteomes" id="UP000440578">
    <property type="component" value="Unassembled WGS sequence"/>
</dbReference>
<reference evidence="1 2" key="1">
    <citation type="submission" date="2019-07" db="EMBL/GenBank/DDBJ databases">
        <title>Draft genome assembly of a fouling barnacle, Amphibalanus amphitrite (Darwin, 1854): The first reference genome for Thecostraca.</title>
        <authorList>
            <person name="Kim W."/>
        </authorList>
    </citation>
    <scope>NUCLEOTIDE SEQUENCE [LARGE SCALE GENOMIC DNA]</scope>
    <source>
        <strain evidence="1">SNU_AA5</strain>
        <tissue evidence="1">Soma without cirri and trophi</tissue>
    </source>
</reference>
<name>A0A6A4WI65_AMPAM</name>
<dbReference type="EMBL" id="VIIS01000600">
    <property type="protein sequence ID" value="KAF0307146.1"/>
    <property type="molecule type" value="Genomic_DNA"/>
</dbReference>